<feature type="transmembrane region" description="Helical" evidence="7">
    <location>
        <begin position="130"/>
        <end position="149"/>
    </location>
</feature>
<evidence type="ECO:0000256" key="6">
    <source>
        <dbReference type="SAM" id="MobiDB-lite"/>
    </source>
</evidence>
<protein>
    <submittedName>
        <fullName evidence="8">YihY/virulence factor BrkB family protein</fullName>
    </submittedName>
</protein>
<feature type="transmembrane region" description="Helical" evidence="7">
    <location>
        <begin position="170"/>
        <end position="193"/>
    </location>
</feature>
<dbReference type="RefSeq" id="WP_254183441.1">
    <property type="nucleotide sequence ID" value="NZ_JANARS010000013.1"/>
</dbReference>
<organism evidence="8 9">
    <name type="scientific">Nocardioides pinisoli</name>
    <dbReference type="NCBI Taxonomy" id="2950279"/>
    <lineage>
        <taxon>Bacteria</taxon>
        <taxon>Bacillati</taxon>
        <taxon>Actinomycetota</taxon>
        <taxon>Actinomycetes</taxon>
        <taxon>Propionibacteriales</taxon>
        <taxon>Nocardioidaceae</taxon>
        <taxon>Nocardioides</taxon>
    </lineage>
</organism>
<name>A0ABT1L2M4_9ACTN</name>
<gene>
    <name evidence="8" type="ORF">NCI01_20990</name>
</gene>
<dbReference type="EMBL" id="JANARS010000013">
    <property type="protein sequence ID" value="MCP3424285.1"/>
    <property type="molecule type" value="Genomic_DNA"/>
</dbReference>
<feature type="transmembrane region" description="Helical" evidence="7">
    <location>
        <begin position="205"/>
        <end position="223"/>
    </location>
</feature>
<keyword evidence="9" id="KW-1185">Reference proteome</keyword>
<keyword evidence="3 7" id="KW-0812">Transmembrane</keyword>
<comment type="caution">
    <text evidence="8">The sequence shown here is derived from an EMBL/GenBank/DDBJ whole genome shotgun (WGS) entry which is preliminary data.</text>
</comment>
<keyword evidence="2" id="KW-1003">Cell membrane</keyword>
<keyword evidence="5 7" id="KW-0472">Membrane</keyword>
<keyword evidence="4 7" id="KW-1133">Transmembrane helix</keyword>
<evidence type="ECO:0000256" key="4">
    <source>
        <dbReference type="ARBA" id="ARBA00022989"/>
    </source>
</evidence>
<dbReference type="Proteomes" id="UP001204524">
    <property type="component" value="Unassembled WGS sequence"/>
</dbReference>
<feature type="transmembrane region" description="Helical" evidence="7">
    <location>
        <begin position="77"/>
        <end position="96"/>
    </location>
</feature>
<evidence type="ECO:0000256" key="2">
    <source>
        <dbReference type="ARBA" id="ARBA00022475"/>
    </source>
</evidence>
<evidence type="ECO:0000313" key="8">
    <source>
        <dbReference type="EMBL" id="MCP3424285.1"/>
    </source>
</evidence>
<accession>A0ABT1L2M4</accession>
<evidence type="ECO:0000256" key="1">
    <source>
        <dbReference type="ARBA" id="ARBA00004651"/>
    </source>
</evidence>
<feature type="region of interest" description="Disordered" evidence="6">
    <location>
        <begin position="1"/>
        <end position="24"/>
    </location>
</feature>
<reference evidence="8 9" key="1">
    <citation type="submission" date="2022-06" db="EMBL/GenBank/DDBJ databases">
        <authorList>
            <person name="So Y."/>
        </authorList>
    </citation>
    <scope>NUCLEOTIDE SEQUENCE [LARGE SCALE GENOMIC DNA]</scope>
    <source>
        <strain evidence="8 9">STR3</strain>
    </source>
</reference>
<evidence type="ECO:0000256" key="3">
    <source>
        <dbReference type="ARBA" id="ARBA00022692"/>
    </source>
</evidence>
<feature type="transmembrane region" description="Helical" evidence="7">
    <location>
        <begin position="235"/>
        <end position="256"/>
    </location>
</feature>
<evidence type="ECO:0000256" key="5">
    <source>
        <dbReference type="ARBA" id="ARBA00023136"/>
    </source>
</evidence>
<evidence type="ECO:0000256" key="7">
    <source>
        <dbReference type="SAM" id="Phobius"/>
    </source>
</evidence>
<dbReference type="InterPro" id="IPR017039">
    <property type="entry name" value="Virul_fac_BrkB"/>
</dbReference>
<evidence type="ECO:0000313" key="9">
    <source>
        <dbReference type="Proteomes" id="UP001204524"/>
    </source>
</evidence>
<feature type="transmembrane region" description="Helical" evidence="7">
    <location>
        <begin position="276"/>
        <end position="297"/>
    </location>
</feature>
<comment type="subcellular location">
    <subcellularLocation>
        <location evidence="1">Cell membrane</location>
        <topology evidence="1">Multi-pass membrane protein</topology>
    </subcellularLocation>
</comment>
<sequence>MSDVGGGSPTPGADLSPEGDVPATWSPEELTRQAVDRLPPRLQRPLLRLLAGWPGRILLDSAGSCVRIEIFDRSMTIAAQFFTSVFPILILFASWVGSVDPDTIADAVDMPAQSRTVLDQAVEASASTGFGLLGALIVLASATSLSRALTRAYAAIWQLPRPRSSMRSAWRWLAVVVALALSLFVVRALGQFAAAVPPGAVWERVVSFACDVVIITFVPWLLLSGAVRPRLLVPAAVLFASLMLVVRPASAVWLPLALEASADRYGSIGVAFSYLAWLYVVAFCVLITAVVGQVIAVDRGWFGTWLRGEREPGVPVGPGGVLLDRWRSRSGRAGP</sequence>
<proteinExistence type="predicted"/>
<dbReference type="Pfam" id="PF03631">
    <property type="entry name" value="Virul_fac_BrkB"/>
    <property type="match status" value="1"/>
</dbReference>